<feature type="compositionally biased region" description="Basic and acidic residues" evidence="1">
    <location>
        <begin position="452"/>
        <end position="465"/>
    </location>
</feature>
<dbReference type="InterPro" id="IPR031833">
    <property type="entry name" value="DUF4748"/>
</dbReference>
<feature type="compositionally biased region" description="Low complexity" evidence="1">
    <location>
        <begin position="554"/>
        <end position="579"/>
    </location>
</feature>
<reference evidence="4 5" key="1">
    <citation type="submission" date="2020-03" db="EMBL/GenBank/DDBJ databases">
        <title>Draft Genome Sequence of Cudoniella acicularis.</title>
        <authorList>
            <person name="Buettner E."/>
            <person name="Kellner H."/>
        </authorList>
    </citation>
    <scope>NUCLEOTIDE SEQUENCE [LARGE SCALE GENOMIC DNA]</scope>
    <source>
        <strain evidence="4 5">DSM 108380</strain>
    </source>
</reference>
<feature type="compositionally biased region" description="Basic residues" evidence="1">
    <location>
        <begin position="382"/>
        <end position="394"/>
    </location>
</feature>
<keyword evidence="2" id="KW-0812">Transmembrane</keyword>
<gene>
    <name evidence="4" type="ORF">G7Y89_g4346</name>
</gene>
<protein>
    <recommendedName>
        <fullName evidence="3">CID domain-containing protein</fullName>
    </recommendedName>
</protein>
<feature type="compositionally biased region" description="Basic and acidic residues" evidence="1">
    <location>
        <begin position="102"/>
        <end position="124"/>
    </location>
</feature>
<accession>A0A8H4RRT5</accession>
<evidence type="ECO:0000313" key="4">
    <source>
        <dbReference type="EMBL" id="KAF4633774.1"/>
    </source>
</evidence>
<evidence type="ECO:0000256" key="1">
    <source>
        <dbReference type="SAM" id="MobiDB-lite"/>
    </source>
</evidence>
<sequence length="593" mass="65636">MPSTAGGALAIAITVKSFWVGWGALCVAGGGAYYFAKKSINEDRMARFEADRRRRQMQESLEYSARTSSQPVNGNGGPARADSSGSPSQEATLDPAPTTHAPESEGQRVREKSNGSDAASKREPSIKRKRLHLLYLVNDILYHGKYRVNDASICGKVQPILVNLLGSAASFKACPKHQRKISDLLTIWEEKDYYSKEYIAKLREAVKNASEFGEVALGEADASTEGGHVSTTKLAKSAPFVMPAMHGDSTTPWFDLPAGNLMPHIVPNSTRPINPDMIKPMQFVAGPASEELVLAVKALLDDVQIIYGNEIDGERDERASWDIDELGQPIMLDEITGDVLEGEGYYGWSRTFCEKMKRRKKGLDKPGHEEHRVRRSVSGSRSRSRSSSRGRKRPRSDSESSREGYRSTRRRRTRSYSSSRSPTPENRRNGNSRPRSRSQSYSRSPQRSSSPRRMEPYPKDSRPPHDPLPSKPPQPLNQPPPIPPSQFQQGFNPNFPPPPPPPFNGSAPPFGQWPPPPPMHFNPQNPWPVPPPPPGNPPPINYQQGPGGFPPAGPGAWQQQQQGDGRGYNNPNNNWNNNGGYRGGRGNYRGRGW</sequence>
<proteinExistence type="predicted"/>
<dbReference type="GO" id="GO:0006874">
    <property type="term" value="P:intracellular calcium ion homeostasis"/>
    <property type="evidence" value="ECO:0007669"/>
    <property type="project" value="TreeGrafter"/>
</dbReference>
<dbReference type="Proteomes" id="UP000566819">
    <property type="component" value="Unassembled WGS sequence"/>
</dbReference>
<comment type="caution">
    <text evidence="4">The sequence shown here is derived from an EMBL/GenBank/DDBJ whole genome shotgun (WGS) entry which is preliminary data.</text>
</comment>
<feature type="compositionally biased region" description="Pro residues" evidence="1">
    <location>
        <begin position="466"/>
        <end position="484"/>
    </location>
</feature>
<feature type="compositionally biased region" description="Basic and acidic residues" evidence="1">
    <location>
        <begin position="395"/>
        <end position="406"/>
    </location>
</feature>
<feature type="compositionally biased region" description="Polar residues" evidence="1">
    <location>
        <begin position="59"/>
        <end position="73"/>
    </location>
</feature>
<evidence type="ECO:0000259" key="3">
    <source>
        <dbReference type="PROSITE" id="PS51391"/>
    </source>
</evidence>
<dbReference type="OrthoDB" id="21470at2759"/>
<dbReference type="Gene3D" id="1.25.40.90">
    <property type="match status" value="1"/>
</dbReference>
<dbReference type="PANTHER" id="PTHR12323:SF0">
    <property type="entry name" value="CALCIUM HOMEOSTASIS ENDOPLASMIC RETICULUM PROTEIN"/>
    <property type="match status" value="1"/>
</dbReference>
<keyword evidence="2" id="KW-0472">Membrane</keyword>
<feature type="compositionally biased region" description="Pro residues" evidence="1">
    <location>
        <begin position="494"/>
        <end position="503"/>
    </location>
</feature>
<keyword evidence="5" id="KW-1185">Reference proteome</keyword>
<dbReference type="InterPro" id="IPR006569">
    <property type="entry name" value="CID_dom"/>
</dbReference>
<name>A0A8H4RRT5_9HELO</name>
<organism evidence="4 5">
    <name type="scientific">Cudoniella acicularis</name>
    <dbReference type="NCBI Taxonomy" id="354080"/>
    <lineage>
        <taxon>Eukaryota</taxon>
        <taxon>Fungi</taxon>
        <taxon>Dikarya</taxon>
        <taxon>Ascomycota</taxon>
        <taxon>Pezizomycotina</taxon>
        <taxon>Leotiomycetes</taxon>
        <taxon>Helotiales</taxon>
        <taxon>Tricladiaceae</taxon>
        <taxon>Cudoniella</taxon>
    </lineage>
</organism>
<feature type="region of interest" description="Disordered" evidence="1">
    <location>
        <begin position="51"/>
        <end position="124"/>
    </location>
</feature>
<feature type="compositionally biased region" description="Gly residues" evidence="1">
    <location>
        <begin position="580"/>
        <end position="593"/>
    </location>
</feature>
<dbReference type="InterPro" id="IPR008942">
    <property type="entry name" value="ENTH_VHS"/>
</dbReference>
<dbReference type="Pfam" id="PF15932">
    <property type="entry name" value="DUF4748"/>
    <property type="match status" value="1"/>
</dbReference>
<keyword evidence="2" id="KW-1133">Transmembrane helix</keyword>
<evidence type="ECO:0000256" key="2">
    <source>
        <dbReference type="SAM" id="Phobius"/>
    </source>
</evidence>
<dbReference type="GO" id="GO:0048471">
    <property type="term" value="C:perinuclear region of cytoplasm"/>
    <property type="evidence" value="ECO:0007669"/>
    <property type="project" value="TreeGrafter"/>
</dbReference>
<feature type="compositionally biased region" description="Basic and acidic residues" evidence="1">
    <location>
        <begin position="363"/>
        <end position="372"/>
    </location>
</feature>
<dbReference type="AlphaFoldDB" id="A0A8H4RRT5"/>
<feature type="region of interest" description="Disordered" evidence="1">
    <location>
        <begin position="359"/>
        <end position="593"/>
    </location>
</feature>
<feature type="domain" description="CID" evidence="3">
    <location>
        <begin position="1"/>
        <end position="210"/>
    </location>
</feature>
<dbReference type="PROSITE" id="PS51391">
    <property type="entry name" value="CID"/>
    <property type="match status" value="1"/>
</dbReference>
<dbReference type="EMBL" id="JAAMPI010000233">
    <property type="protein sequence ID" value="KAF4633774.1"/>
    <property type="molecule type" value="Genomic_DNA"/>
</dbReference>
<dbReference type="PANTHER" id="PTHR12323">
    <property type="entry name" value="SR-RELATED CTD ASSOCIATED FACTOR 6"/>
    <property type="match status" value="1"/>
</dbReference>
<feature type="transmembrane region" description="Helical" evidence="2">
    <location>
        <begin position="18"/>
        <end position="36"/>
    </location>
</feature>
<feature type="compositionally biased region" description="Pro residues" evidence="1">
    <location>
        <begin position="511"/>
        <end position="540"/>
    </location>
</feature>
<feature type="compositionally biased region" description="Low complexity" evidence="1">
    <location>
        <begin position="429"/>
        <end position="451"/>
    </location>
</feature>
<evidence type="ECO:0000313" key="5">
    <source>
        <dbReference type="Proteomes" id="UP000566819"/>
    </source>
</evidence>
<dbReference type="Pfam" id="PF04818">
    <property type="entry name" value="CID"/>
    <property type="match status" value="1"/>
</dbReference>